<feature type="binding site" evidence="12">
    <location>
        <position position="19"/>
    </location>
    <ligand>
        <name>Zn(2+)</name>
        <dbReference type="ChEBI" id="CHEBI:29105"/>
    </ligand>
</feature>
<sequence length="589" mass="68499">MTTNTRKGPIVDPGLCRCCGAMKKCRLLNVEYEWLGTREVYSDMFVDCFGLLLSHLEGEESERLICATCVVRLRDARAFRQQVLQREEILLNANIKVHDEEDCCTNTHIFKSELEVKVEPEDVCTATEEPVQTDDQNLNIGDGNQVPDVNVDDGNEAQDLDGDMDDTYQPDEETEADNASDSSIKIKIKKSPKKKKLKTKSKTAKRKKTEPECRQVKLRSGNVDVQDTGPKPLSPPAKRNIDNEQKILFNTITIVENSYVCPFNSSFSDYFCIYCRQGHTDPNRLREHTLTHDPKTFKDIVSIKKQIQIDIFRIDCRLCSITIDDLQSFKTHITSAHGITLFDVSNEFLKFRLTVNNLTCIECDSNFGFFHALKKHMAEHFGTCICDICGAHYFEERMLILHQKTHKKVDLCFPCKDCGKVFKSKHSRYLHEAKMHRKEPAYQCYKCDSVFFTYSLRYRHMIDSHGEERMFPCDHCDRAYDSRKSLREHNRRHHLKVLKHQCDLCDKRFYLPSRLKEHMATHTGERNFRCEFCGKSYPRLRGLNVHIQSHVSFKKFNCLVCNATFTQNFNLRNHMKRQHQSLSLEEGNE</sequence>
<dbReference type="GO" id="GO:0001228">
    <property type="term" value="F:DNA-binding transcription activator activity, RNA polymerase II-specific"/>
    <property type="evidence" value="ECO:0007669"/>
    <property type="project" value="TreeGrafter"/>
</dbReference>
<gene>
    <name evidence="16" type="ORF">SFRICE_007079</name>
</gene>
<evidence type="ECO:0000256" key="11">
    <source>
        <dbReference type="PROSITE-ProRule" id="PRU00042"/>
    </source>
</evidence>
<evidence type="ECO:0000313" key="16">
    <source>
        <dbReference type="EMBL" id="SOQ42242.1"/>
    </source>
</evidence>
<evidence type="ECO:0000256" key="9">
    <source>
        <dbReference type="ARBA" id="ARBA00023163"/>
    </source>
</evidence>
<evidence type="ECO:0000256" key="12">
    <source>
        <dbReference type="PROSITE-ProRule" id="PRU01263"/>
    </source>
</evidence>
<dbReference type="SMART" id="SM00355">
    <property type="entry name" value="ZnF_C2H2"/>
    <property type="match status" value="10"/>
</dbReference>
<feature type="domain" description="C2H2-type" evidence="14">
    <location>
        <begin position="556"/>
        <end position="579"/>
    </location>
</feature>
<feature type="domain" description="C2H2-type" evidence="14">
    <location>
        <begin position="500"/>
        <end position="527"/>
    </location>
</feature>
<evidence type="ECO:0000256" key="10">
    <source>
        <dbReference type="ARBA" id="ARBA00023242"/>
    </source>
</evidence>
<protein>
    <submittedName>
        <fullName evidence="16">SFRICE_007079</fullName>
    </submittedName>
</protein>
<dbReference type="InterPro" id="IPR036236">
    <property type="entry name" value="Znf_C2H2_sf"/>
</dbReference>
<dbReference type="FunFam" id="3.30.160.60:FF:000100">
    <property type="entry name" value="Zinc finger 45-like"/>
    <property type="match status" value="1"/>
</dbReference>
<evidence type="ECO:0000256" key="4">
    <source>
        <dbReference type="ARBA" id="ARBA00022737"/>
    </source>
</evidence>
<dbReference type="GO" id="GO:0000978">
    <property type="term" value="F:RNA polymerase II cis-regulatory region sequence-specific DNA binding"/>
    <property type="evidence" value="ECO:0007669"/>
    <property type="project" value="TreeGrafter"/>
</dbReference>
<evidence type="ECO:0000256" key="13">
    <source>
        <dbReference type="SAM" id="MobiDB-lite"/>
    </source>
</evidence>
<evidence type="ECO:0000256" key="8">
    <source>
        <dbReference type="ARBA" id="ARBA00023125"/>
    </source>
</evidence>
<dbReference type="SMART" id="SM00868">
    <property type="entry name" value="zf-AD"/>
    <property type="match status" value="1"/>
</dbReference>
<feature type="domain" description="C2H2-type" evidence="14">
    <location>
        <begin position="413"/>
        <end position="441"/>
    </location>
</feature>
<feature type="binding site" evidence="12">
    <location>
        <position position="66"/>
    </location>
    <ligand>
        <name>Zn(2+)</name>
        <dbReference type="ChEBI" id="CHEBI:29105"/>
    </ligand>
</feature>
<dbReference type="GO" id="GO:0005634">
    <property type="term" value="C:nucleus"/>
    <property type="evidence" value="ECO:0007669"/>
    <property type="project" value="InterPro"/>
</dbReference>
<dbReference type="Pfam" id="PF00096">
    <property type="entry name" value="zf-C2H2"/>
    <property type="match status" value="4"/>
</dbReference>
<keyword evidence="3 12" id="KW-0479">Metal-binding</keyword>
<feature type="domain" description="C2H2-type" evidence="14">
    <location>
        <begin position="471"/>
        <end position="493"/>
    </location>
</feature>
<dbReference type="PROSITE" id="PS50157">
    <property type="entry name" value="ZINC_FINGER_C2H2_2"/>
    <property type="match status" value="6"/>
</dbReference>
<dbReference type="AlphaFoldDB" id="A0A2H1VP71"/>
<keyword evidence="6 12" id="KW-0862">Zinc</keyword>
<feature type="region of interest" description="Disordered" evidence="13">
    <location>
        <begin position="123"/>
        <end position="214"/>
    </location>
</feature>
<dbReference type="Pfam" id="PF13912">
    <property type="entry name" value="zf-C2H2_6"/>
    <property type="match status" value="1"/>
</dbReference>
<feature type="domain" description="C2H2-type" evidence="14">
    <location>
        <begin position="528"/>
        <end position="555"/>
    </location>
</feature>
<evidence type="ECO:0000256" key="7">
    <source>
        <dbReference type="ARBA" id="ARBA00023015"/>
    </source>
</evidence>
<accession>A0A2H1VP71</accession>
<comment type="similarity">
    <text evidence="2">Belongs to the krueppel C2H2-type zinc-finger protein family.</text>
</comment>
<keyword evidence="5 11" id="KW-0863">Zinc-finger</keyword>
<organism evidence="16">
    <name type="scientific">Spodoptera frugiperda</name>
    <name type="common">Fall armyworm</name>
    <dbReference type="NCBI Taxonomy" id="7108"/>
    <lineage>
        <taxon>Eukaryota</taxon>
        <taxon>Metazoa</taxon>
        <taxon>Ecdysozoa</taxon>
        <taxon>Arthropoda</taxon>
        <taxon>Hexapoda</taxon>
        <taxon>Insecta</taxon>
        <taxon>Pterygota</taxon>
        <taxon>Neoptera</taxon>
        <taxon>Endopterygota</taxon>
        <taxon>Lepidoptera</taxon>
        <taxon>Glossata</taxon>
        <taxon>Ditrysia</taxon>
        <taxon>Noctuoidea</taxon>
        <taxon>Noctuidae</taxon>
        <taxon>Amphipyrinae</taxon>
        <taxon>Spodoptera</taxon>
    </lineage>
</organism>
<dbReference type="PANTHER" id="PTHR24393">
    <property type="entry name" value="ZINC FINGER PROTEIN"/>
    <property type="match status" value="1"/>
</dbReference>
<reference evidence="16" key="1">
    <citation type="submission" date="2016-07" db="EMBL/GenBank/DDBJ databases">
        <authorList>
            <person name="Bretaudeau A."/>
        </authorList>
    </citation>
    <scope>NUCLEOTIDE SEQUENCE</scope>
    <source>
        <strain evidence="16">Rice</strain>
        <tissue evidence="16">Whole body</tissue>
    </source>
</reference>
<feature type="compositionally biased region" description="Basic residues" evidence="13">
    <location>
        <begin position="186"/>
        <end position="208"/>
    </location>
</feature>
<dbReference type="Gene3D" id="3.30.160.60">
    <property type="entry name" value="Classic Zinc Finger"/>
    <property type="match status" value="5"/>
</dbReference>
<dbReference type="PANTHER" id="PTHR24393:SF15">
    <property type="entry name" value="IP01243P-RELATED"/>
    <property type="match status" value="1"/>
</dbReference>
<dbReference type="PROSITE" id="PS00028">
    <property type="entry name" value="ZINC_FINGER_C2H2_1"/>
    <property type="match status" value="6"/>
</dbReference>
<feature type="binding site" evidence="12">
    <location>
        <position position="69"/>
    </location>
    <ligand>
        <name>Zn(2+)</name>
        <dbReference type="ChEBI" id="CHEBI:29105"/>
    </ligand>
</feature>
<dbReference type="EMBL" id="ODYU01003449">
    <property type="protein sequence ID" value="SOQ42242.1"/>
    <property type="molecule type" value="Genomic_DNA"/>
</dbReference>
<evidence type="ECO:0000256" key="2">
    <source>
        <dbReference type="ARBA" id="ARBA00006991"/>
    </source>
</evidence>
<keyword evidence="7" id="KW-0805">Transcription regulation</keyword>
<dbReference type="SUPFAM" id="SSF57667">
    <property type="entry name" value="beta-beta-alpha zinc fingers"/>
    <property type="match status" value="5"/>
</dbReference>
<feature type="compositionally biased region" description="Acidic residues" evidence="13">
    <location>
        <begin position="150"/>
        <end position="178"/>
    </location>
</feature>
<keyword evidence="8" id="KW-0238">DNA-binding</keyword>
<proteinExistence type="inferred from homology"/>
<dbReference type="InterPro" id="IPR012934">
    <property type="entry name" value="Znf_AD"/>
</dbReference>
<dbReference type="InterPro" id="IPR013087">
    <property type="entry name" value="Znf_C2H2_type"/>
</dbReference>
<evidence type="ECO:0000256" key="6">
    <source>
        <dbReference type="ARBA" id="ARBA00022833"/>
    </source>
</evidence>
<evidence type="ECO:0000256" key="5">
    <source>
        <dbReference type="ARBA" id="ARBA00022771"/>
    </source>
</evidence>
<keyword evidence="4" id="KW-0677">Repeat</keyword>
<comment type="subcellular location">
    <subcellularLocation>
        <location evidence="1">Nucleus</location>
    </subcellularLocation>
</comment>
<keyword evidence="10" id="KW-0539">Nucleus</keyword>
<evidence type="ECO:0000259" key="14">
    <source>
        <dbReference type="PROSITE" id="PS50157"/>
    </source>
</evidence>
<evidence type="ECO:0000259" key="15">
    <source>
        <dbReference type="PROSITE" id="PS51915"/>
    </source>
</evidence>
<dbReference type="PROSITE" id="PS51915">
    <property type="entry name" value="ZAD"/>
    <property type="match status" value="1"/>
</dbReference>
<dbReference type="GO" id="GO:0008270">
    <property type="term" value="F:zinc ion binding"/>
    <property type="evidence" value="ECO:0007669"/>
    <property type="project" value="UniProtKB-UniRule"/>
</dbReference>
<keyword evidence="9" id="KW-0804">Transcription</keyword>
<evidence type="ECO:0000256" key="3">
    <source>
        <dbReference type="ARBA" id="ARBA00022723"/>
    </source>
</evidence>
<name>A0A2H1VP71_SPOFR</name>
<feature type="domain" description="ZAD" evidence="15">
    <location>
        <begin position="14"/>
        <end position="93"/>
    </location>
</feature>
<feature type="binding site" evidence="12">
    <location>
        <position position="16"/>
    </location>
    <ligand>
        <name>Zn(2+)</name>
        <dbReference type="ChEBI" id="CHEBI:29105"/>
    </ligand>
</feature>
<feature type="domain" description="C2H2-type" evidence="14">
    <location>
        <begin position="442"/>
        <end position="470"/>
    </location>
</feature>
<evidence type="ECO:0000256" key="1">
    <source>
        <dbReference type="ARBA" id="ARBA00004123"/>
    </source>
</evidence>